<dbReference type="PANTHER" id="PTHR23271:SF1">
    <property type="entry name" value="U3 SMALL NUCLEOLAR RNA-ASSOCIATED PROTEIN 6 HOMOLOG"/>
    <property type="match status" value="1"/>
</dbReference>
<evidence type="ECO:0000256" key="2">
    <source>
        <dbReference type="ARBA" id="ARBA00010734"/>
    </source>
</evidence>
<accession>A0A127Z592</accession>
<dbReference type="GO" id="GO:0030515">
    <property type="term" value="F:snoRNA binding"/>
    <property type="evidence" value="ECO:0007669"/>
    <property type="project" value="InterPro"/>
</dbReference>
<proteinExistence type="inferred from homology"/>
<gene>
    <name evidence="8" type="ORF">SPSC_00016</name>
</gene>
<sequence>MERVQYQLERSVPQLQLLDDNGVFSKEQLRSITTQRSTFEGRLLRRGPDKNDFLRYAEFERNLADLINVKANRIGLPRSFHRDNAAAHTGHIVAIYERLVLKFKYDVDAWQQYIAFAKSRNMRVVTGRVYARALSLHPNNVPLWLAAATHELNDNSSITATRSLLQRALRLNRPPWKQTSSNSTSPTSGKRSNNGDEFEPNKRLRRDSNGTASATQEPSKGASSGPATLKLSSRESDLLRLWVEYIRMELVFIERLRRRWLVLGLEWDDQDSSDQVALSSSDASTEAQQAAIDLDSHSKQANGFNGDGEVDDETILLSQVPDKDDDANPDALESSNAKPNTFTPRKMTTIPPTQIAILRGNIPLFLIGSALESLAPHLHFAFLIALIELLQSFPFAEPISIDAPKSGQALRRRLLDGVYQHLSDPQRWGWSHFAPAALASSLRPFRAETPFYADKSVETAAQVANTEEMDSHRLLSSASHLRTTFSNETDGLLQLASQLRGTAASGLQKASASSSPSNAVLLILQFLQSLLTESSKAGSRPSASYQKLAESGVLPTAVNDAVQQMRTLCVQAPIDTVKPTARSAKAEFYTTTALLVEMLSDTQRSGIDEPNLLRYLESVQTQLVKEAQAAGPRIETAQMRAVTLRKKVDAALALEDGKEQTKKITKLKDQLKEATSPAHFASSEELWSLRILIASHLARTSGKSVQESRDAVAAEWHRGLQACSEHVDSESATYSAETSLLSNFLDWLDNGVFGTDGASRKQIKASYSYASEQYRWAVRETASLLSRSHSASVSDLEAVQAYRQSVHDLCMLRYVQLGRRLAKHDEIVSWLLQSCFASHQAWLDVISELQICNDGDKDTARSQKDTELVDKIFTKLLQVKSTDVAVWISYLGYLAASDMTKALKALERCRSTLEESEYKLVEREWQGIYKNLQN</sequence>
<feature type="region of interest" description="Disordered" evidence="6">
    <location>
        <begin position="320"/>
        <end position="346"/>
    </location>
</feature>
<feature type="compositionally biased region" description="Polar residues" evidence="6">
    <location>
        <begin position="333"/>
        <end position="343"/>
    </location>
</feature>
<evidence type="ECO:0000256" key="1">
    <source>
        <dbReference type="ARBA" id="ARBA00004604"/>
    </source>
</evidence>
<dbReference type="EMBL" id="LK056650">
    <property type="protein sequence ID" value="CDS81830.1"/>
    <property type="molecule type" value="Genomic_DNA"/>
</dbReference>
<protein>
    <submittedName>
        <fullName evidence="8">Related to UTP6-U3 snoRNP protein</fullName>
    </submittedName>
</protein>
<feature type="compositionally biased region" description="Polar residues" evidence="6">
    <location>
        <begin position="209"/>
        <end position="226"/>
    </location>
</feature>
<dbReference type="InterPro" id="IPR011990">
    <property type="entry name" value="TPR-like_helical_dom_sf"/>
</dbReference>
<feature type="compositionally biased region" description="Polar residues" evidence="6">
    <location>
        <begin position="177"/>
        <end position="192"/>
    </location>
</feature>
<keyword evidence="4" id="KW-0677">Repeat</keyword>
<dbReference type="Pfam" id="PF08640">
    <property type="entry name" value="U3_assoc_6"/>
    <property type="match status" value="1"/>
</dbReference>
<evidence type="ECO:0000259" key="7">
    <source>
        <dbReference type="Pfam" id="PF08640"/>
    </source>
</evidence>
<dbReference type="Gene3D" id="1.25.40.10">
    <property type="entry name" value="Tetratricopeptide repeat domain"/>
    <property type="match status" value="1"/>
</dbReference>
<dbReference type="GO" id="GO:0032040">
    <property type="term" value="C:small-subunit processome"/>
    <property type="evidence" value="ECO:0007669"/>
    <property type="project" value="TreeGrafter"/>
</dbReference>
<dbReference type="SMART" id="SM00386">
    <property type="entry name" value="HAT"/>
    <property type="match status" value="4"/>
</dbReference>
<feature type="compositionally biased region" description="Basic and acidic residues" evidence="6">
    <location>
        <begin position="199"/>
        <end position="208"/>
    </location>
</feature>
<feature type="domain" description="U3 small nucleolar RNA-associated protein 6 N-terminal" evidence="7">
    <location>
        <begin position="8"/>
        <end position="84"/>
    </location>
</feature>
<dbReference type="GO" id="GO:0034388">
    <property type="term" value="C:Pwp2p-containing subcomplex of 90S preribosome"/>
    <property type="evidence" value="ECO:0007669"/>
    <property type="project" value="TreeGrafter"/>
</dbReference>
<dbReference type="GO" id="GO:0000462">
    <property type="term" value="P:maturation of SSU-rRNA from tricistronic rRNA transcript (SSU-rRNA, 5.8S rRNA, LSU-rRNA)"/>
    <property type="evidence" value="ECO:0007669"/>
    <property type="project" value="InterPro"/>
</dbReference>
<keyword evidence="5" id="KW-0539">Nucleus</keyword>
<comment type="similarity">
    <text evidence="2">Belongs to the UTP6 family.</text>
</comment>
<reference evidence="8" key="1">
    <citation type="submission" date="2014-06" db="EMBL/GenBank/DDBJ databases">
        <authorList>
            <person name="Ju J."/>
            <person name="Zhang J."/>
        </authorList>
    </citation>
    <scope>NUCLEOTIDE SEQUENCE</scope>
    <source>
        <strain evidence="8">SscI8</strain>
    </source>
</reference>
<dbReference type="InterPro" id="IPR013949">
    <property type="entry name" value="Utp6"/>
</dbReference>
<comment type="subcellular location">
    <subcellularLocation>
        <location evidence="1">Nucleus</location>
        <location evidence="1">Nucleolus</location>
    </subcellularLocation>
</comment>
<organism evidence="8">
    <name type="scientific">Sporisorium scitamineum</name>
    <dbReference type="NCBI Taxonomy" id="49012"/>
    <lineage>
        <taxon>Eukaryota</taxon>
        <taxon>Fungi</taxon>
        <taxon>Dikarya</taxon>
        <taxon>Basidiomycota</taxon>
        <taxon>Ustilaginomycotina</taxon>
        <taxon>Ustilaginomycetes</taxon>
        <taxon>Ustilaginales</taxon>
        <taxon>Ustilaginaceae</taxon>
        <taxon>Sporisorium</taxon>
    </lineage>
</organism>
<evidence type="ECO:0000256" key="3">
    <source>
        <dbReference type="ARBA" id="ARBA00022552"/>
    </source>
</evidence>
<dbReference type="InterPro" id="IPR003107">
    <property type="entry name" value="HAT"/>
</dbReference>
<dbReference type="SUPFAM" id="SSF48452">
    <property type="entry name" value="TPR-like"/>
    <property type="match status" value="1"/>
</dbReference>
<dbReference type="PANTHER" id="PTHR23271">
    <property type="entry name" value="HEPATOCELLULAR CARCINOMA-ASSOCIATED ANTIGEN 66"/>
    <property type="match status" value="1"/>
</dbReference>
<dbReference type="OrthoDB" id="28112at2759"/>
<evidence type="ECO:0000256" key="5">
    <source>
        <dbReference type="ARBA" id="ARBA00023242"/>
    </source>
</evidence>
<keyword evidence="3" id="KW-0698">rRNA processing</keyword>
<dbReference type="AlphaFoldDB" id="A0A127Z592"/>
<name>A0A127Z592_9BASI</name>
<feature type="region of interest" description="Disordered" evidence="6">
    <location>
        <begin position="175"/>
        <end position="229"/>
    </location>
</feature>
<evidence type="ECO:0000313" key="8">
    <source>
        <dbReference type="EMBL" id="CDS81830.1"/>
    </source>
</evidence>
<evidence type="ECO:0000256" key="4">
    <source>
        <dbReference type="ARBA" id="ARBA00022737"/>
    </source>
</evidence>
<evidence type="ECO:0000256" key="6">
    <source>
        <dbReference type="SAM" id="MobiDB-lite"/>
    </source>
</evidence>
<dbReference type="InterPro" id="IPR055347">
    <property type="entry name" value="UTP6_N"/>
</dbReference>